<organism evidence="3 4">
    <name type="scientific">Postia placenta MAD-698-R-SB12</name>
    <dbReference type="NCBI Taxonomy" id="670580"/>
    <lineage>
        <taxon>Eukaryota</taxon>
        <taxon>Fungi</taxon>
        <taxon>Dikarya</taxon>
        <taxon>Basidiomycota</taxon>
        <taxon>Agaricomycotina</taxon>
        <taxon>Agaricomycetes</taxon>
        <taxon>Polyporales</taxon>
        <taxon>Adustoporiaceae</taxon>
        <taxon>Rhodonia</taxon>
    </lineage>
</organism>
<evidence type="ECO:0000313" key="4">
    <source>
        <dbReference type="Proteomes" id="UP000194127"/>
    </source>
</evidence>
<keyword evidence="4" id="KW-1185">Reference proteome</keyword>
<feature type="compositionally biased region" description="Polar residues" evidence="1">
    <location>
        <begin position="858"/>
        <end position="869"/>
    </location>
</feature>
<dbReference type="InterPro" id="IPR011009">
    <property type="entry name" value="Kinase-like_dom_sf"/>
</dbReference>
<feature type="region of interest" description="Disordered" evidence="1">
    <location>
        <begin position="793"/>
        <end position="819"/>
    </location>
</feature>
<dbReference type="OrthoDB" id="10282192at2759"/>
<protein>
    <recommendedName>
        <fullName evidence="2">Fungal-type protein kinase domain-containing protein</fullName>
    </recommendedName>
</protein>
<feature type="region of interest" description="Disordered" evidence="1">
    <location>
        <begin position="426"/>
        <end position="448"/>
    </location>
</feature>
<dbReference type="Pfam" id="PF17667">
    <property type="entry name" value="Pkinase_fungal"/>
    <property type="match status" value="1"/>
</dbReference>
<dbReference type="GeneID" id="36331888"/>
<sequence>MEGEPSSDASSANTPANRGETPVRTKAVQSASYMEGNLDAARGAVMQDLGTTIPEVSTRFFQTHLLPPLPADINVKQVVNKLRKGKGKGIKGNRCAKFPKDPKNSTECEDGCFKSLEDVATAIEAVTSAMTGKKQLLKFVQNPGDAPESSMRTSKSRPDGCFMLKSQHKRSLRWMDIALSAEYKKVETLATKDDLWQDVRKVIWSMHHCMREDARRRFTYGLTVENRTMRMWFGSRTELLEHHKVVHFFVAMMYAAEHEAGWDPTIQYVWKNDKKNDELVLDEEDNPRLDIDVQDGNGKVVRYRTTKWLSDDGANGLRGRGTRVWEVCILDKGGEGVDRFALKDQWIDHDRLREGMIIHQLRNATTSDATPDATKRIIEQSLLTVEHHGDVYVEGMLDHTRNLMTRNGRPHPYTRFKLQELPENGVKETTTTNPKQRTPAGVGYHQSPEELTTPSVQKIETYHPKVHYRIVFKEVCKPIHEYTSLKEVFAILVHAALALMALHDLGWVHRDTSIGNLLGFILNGVLYCKLSDLEYAKPMDDCLGHEIRTFALLIAVSCEQGTRSFMSVEVYDLKYRFTSSKSLKAKAEEAEPPMTHADCQVAWDLVNASQHGNPETTGKLKTTSSKSTTIRPFRYNALHDIESLWWVAIYFIFNRSVVKVDGEPPSMDALQRGSYEVQKWYADLLTTSPHERLAVLKDDLALETEIIHLHVAMRGIANELNKTRAKLVECYYKAEEDLDAIRHTIGHNLLCNIFIKSFITIRDNLRLKDIEIDILRKDPRQEVENPCEIPTAEGWDVATNNNNGTNTGRNSDATDRGSDFEGQAREVGVGDIAEEATAKDGAQNVVVEDPDAGRSVDKTTGPSVPQISTEPLVEGRSTRPQRKRAPPVRYTGTEYNLKKGMTSKTASSSSAPAAASKTATGQSTSGTTSSTKNKAKSKAKSKAKLKTKGIQAKDESVPQAVIDKFYSTGAAPSFHREFDNSRPPSLWCFCCSNAPLGLMLVITSAILYIGCKIGRGSFGRAS</sequence>
<evidence type="ECO:0000256" key="1">
    <source>
        <dbReference type="SAM" id="MobiDB-lite"/>
    </source>
</evidence>
<dbReference type="PANTHER" id="PTHR38248:SF2">
    <property type="entry name" value="FUNK1 11"/>
    <property type="match status" value="1"/>
</dbReference>
<name>A0A1X6MP98_9APHY</name>
<dbReference type="AlphaFoldDB" id="A0A1X6MP98"/>
<dbReference type="Proteomes" id="UP000194127">
    <property type="component" value="Unassembled WGS sequence"/>
</dbReference>
<feature type="compositionally biased region" description="Basic residues" evidence="1">
    <location>
        <begin position="933"/>
        <end position="947"/>
    </location>
</feature>
<feature type="compositionally biased region" description="Low complexity" evidence="1">
    <location>
        <begin position="902"/>
        <end position="932"/>
    </location>
</feature>
<dbReference type="STRING" id="670580.A0A1X6MP98"/>
<dbReference type="Gene3D" id="1.10.510.10">
    <property type="entry name" value="Transferase(Phosphotransferase) domain 1"/>
    <property type="match status" value="1"/>
</dbReference>
<dbReference type="SUPFAM" id="SSF56112">
    <property type="entry name" value="Protein kinase-like (PK-like)"/>
    <property type="match status" value="1"/>
</dbReference>
<feature type="compositionally biased region" description="Polar residues" evidence="1">
    <location>
        <begin position="427"/>
        <end position="436"/>
    </location>
</feature>
<feature type="domain" description="Fungal-type protein kinase" evidence="2">
    <location>
        <begin position="158"/>
        <end position="651"/>
    </location>
</feature>
<feature type="compositionally biased region" description="Low complexity" evidence="1">
    <location>
        <begin position="799"/>
        <end position="810"/>
    </location>
</feature>
<dbReference type="PANTHER" id="PTHR38248">
    <property type="entry name" value="FUNK1 6"/>
    <property type="match status" value="1"/>
</dbReference>
<dbReference type="RefSeq" id="XP_024334893.1">
    <property type="nucleotide sequence ID" value="XM_024486939.1"/>
</dbReference>
<proteinExistence type="predicted"/>
<evidence type="ECO:0000313" key="3">
    <source>
        <dbReference type="EMBL" id="OSX58099.1"/>
    </source>
</evidence>
<feature type="region of interest" description="Disordered" evidence="1">
    <location>
        <begin position="1"/>
        <end position="25"/>
    </location>
</feature>
<feature type="region of interest" description="Disordered" evidence="1">
    <location>
        <begin position="834"/>
        <end position="951"/>
    </location>
</feature>
<feature type="compositionally biased region" description="Polar residues" evidence="1">
    <location>
        <begin position="7"/>
        <end position="16"/>
    </location>
</feature>
<accession>A0A1X6MP98</accession>
<dbReference type="EMBL" id="KZ110606">
    <property type="protein sequence ID" value="OSX58099.1"/>
    <property type="molecule type" value="Genomic_DNA"/>
</dbReference>
<evidence type="ECO:0000259" key="2">
    <source>
        <dbReference type="Pfam" id="PF17667"/>
    </source>
</evidence>
<dbReference type="InterPro" id="IPR040976">
    <property type="entry name" value="Pkinase_fungal"/>
</dbReference>
<gene>
    <name evidence="3" type="ORF">POSPLADRAFT_1155388</name>
</gene>
<reference evidence="3 4" key="1">
    <citation type="submission" date="2017-04" db="EMBL/GenBank/DDBJ databases">
        <title>Genome Sequence of the Model Brown-Rot Fungus Postia placenta SB12.</title>
        <authorList>
            <consortium name="DOE Joint Genome Institute"/>
            <person name="Gaskell J."/>
            <person name="Kersten P."/>
            <person name="Larrondo L.F."/>
            <person name="Canessa P."/>
            <person name="Martinez D."/>
            <person name="Hibbett D."/>
            <person name="Schmoll M."/>
            <person name="Kubicek C.P."/>
            <person name="Martinez A.T."/>
            <person name="Yadav J."/>
            <person name="Master E."/>
            <person name="Magnuson J.K."/>
            <person name="James T."/>
            <person name="Yaver D."/>
            <person name="Berka R."/>
            <person name="Labutti K."/>
            <person name="Lipzen A."/>
            <person name="Aerts A."/>
            <person name="Barry K."/>
            <person name="Henrissat B."/>
            <person name="Blanchette R."/>
            <person name="Grigoriev I."/>
            <person name="Cullen D."/>
        </authorList>
    </citation>
    <scope>NUCLEOTIDE SEQUENCE [LARGE SCALE GENOMIC DNA]</scope>
    <source>
        <strain evidence="3 4">MAD-698-R-SB12</strain>
    </source>
</reference>